<feature type="chain" id="PRO_5038927124" description="Solute-binding protein family 5 domain-containing protein" evidence="5">
    <location>
        <begin position="23"/>
        <end position="551"/>
    </location>
</feature>
<dbReference type="GO" id="GO:0030313">
    <property type="term" value="C:cell envelope"/>
    <property type="evidence" value="ECO:0007669"/>
    <property type="project" value="UniProtKB-SubCell"/>
</dbReference>
<dbReference type="PROSITE" id="PS51257">
    <property type="entry name" value="PROKAR_LIPOPROTEIN"/>
    <property type="match status" value="1"/>
</dbReference>
<dbReference type="Gene3D" id="3.10.105.10">
    <property type="entry name" value="Dipeptide-binding Protein, Domain 3"/>
    <property type="match status" value="1"/>
</dbReference>
<dbReference type="GO" id="GO:0042597">
    <property type="term" value="C:periplasmic space"/>
    <property type="evidence" value="ECO:0007669"/>
    <property type="project" value="UniProtKB-ARBA"/>
</dbReference>
<comment type="similarity">
    <text evidence="2">Belongs to the bacterial solute-binding protein 5 family.</text>
</comment>
<proteinExistence type="inferred from homology"/>
<sequence length="551" mass="61931">MALFKKGLVVALSSALLLGACGTETGGTDNGSAEQTTESTENKKVVTFESKTELSTLDGSTYDLPTTNMYLNIVESFYRKTGEGNEVELGLAANHEVSEDGLTHTLTLRDDIFWENGDPIVAADFVFGAQRSVDPESAVYPSASDEILVNGDAVRSGEMSPTELGVEAPDEKTVVYHLNYPTPTFEFSLSGLRWAPIQEKFYNEVGAENYGTSSDNIMATGAYKLENWQTSASEWSLVKNENYYDHESVDIDQIDFKVVPETSTAVQLYESGQLDFATLTPDFVPEFEGHEDFAQDLTTFSGNMETNQKVDITANDHFGRAMFYAIDREELTENILADGSLPVAGYVPYELDKSVDGVDYREEAGHYYNFDATKAQEELDVAFKELDIESAELTMIVSEDGQDPQVAEFIQSQLETNLENISVNIEQLPLMSLYERMGKDDWDLVYYTNTPFLPDAFAILEWSYSDGINLAKYNNEKYDELLDQAKYDFGTDPRKRRDIMMEAEELKVYEDASNSTLHQNQRSYLVNPEIENFETLPVSGYLYFRNVKLNQ</sequence>
<evidence type="ECO:0000313" key="8">
    <source>
        <dbReference type="Proteomes" id="UP000190409"/>
    </source>
</evidence>
<reference evidence="7 8" key="1">
    <citation type="submission" date="2017-01" db="EMBL/GenBank/DDBJ databases">
        <title>Complete Genome Sequence of Dolosigranulum pigrum isolated from a Patient with interstitial lung disease.</title>
        <authorList>
            <person name="Mukhopadhyay R."/>
            <person name="Joaquin J."/>
            <person name="Hogue R."/>
            <person name="Fitzgerald S."/>
            <person name="Jospin G."/>
            <person name="Eisen J.A."/>
            <person name="Chaturvedi V."/>
        </authorList>
    </citation>
    <scope>NUCLEOTIDE SEQUENCE [LARGE SCALE GENOMIC DNA]</scope>
    <source>
        <strain evidence="7 8">15S00348</strain>
    </source>
</reference>
<dbReference type="GO" id="GO:1904680">
    <property type="term" value="F:peptide transmembrane transporter activity"/>
    <property type="evidence" value="ECO:0007669"/>
    <property type="project" value="TreeGrafter"/>
</dbReference>
<dbReference type="InterPro" id="IPR000914">
    <property type="entry name" value="SBP_5_dom"/>
</dbReference>
<evidence type="ECO:0000256" key="4">
    <source>
        <dbReference type="ARBA" id="ARBA00022729"/>
    </source>
</evidence>
<dbReference type="PIRSF" id="PIRSF002741">
    <property type="entry name" value="MppA"/>
    <property type="match status" value="1"/>
</dbReference>
<dbReference type="SUPFAM" id="SSF53850">
    <property type="entry name" value="Periplasmic binding protein-like II"/>
    <property type="match status" value="1"/>
</dbReference>
<evidence type="ECO:0000256" key="2">
    <source>
        <dbReference type="ARBA" id="ARBA00005695"/>
    </source>
</evidence>
<evidence type="ECO:0000313" key="7">
    <source>
        <dbReference type="EMBL" id="OOL81802.1"/>
    </source>
</evidence>
<evidence type="ECO:0000256" key="3">
    <source>
        <dbReference type="ARBA" id="ARBA00022448"/>
    </source>
</evidence>
<accession>A0A1S8KQ21</accession>
<evidence type="ECO:0000256" key="1">
    <source>
        <dbReference type="ARBA" id="ARBA00004196"/>
    </source>
</evidence>
<dbReference type="GO" id="GO:0043190">
    <property type="term" value="C:ATP-binding cassette (ABC) transporter complex"/>
    <property type="evidence" value="ECO:0007669"/>
    <property type="project" value="InterPro"/>
</dbReference>
<dbReference type="CDD" id="cd08504">
    <property type="entry name" value="PBP2_OppA"/>
    <property type="match status" value="1"/>
</dbReference>
<dbReference type="Pfam" id="PF00496">
    <property type="entry name" value="SBP_bac_5"/>
    <property type="match status" value="1"/>
</dbReference>
<comment type="subcellular location">
    <subcellularLocation>
        <location evidence="1">Cell envelope</location>
    </subcellularLocation>
</comment>
<organism evidence="7 8">
    <name type="scientific">Dolosigranulum pigrum</name>
    <dbReference type="NCBI Taxonomy" id="29394"/>
    <lineage>
        <taxon>Bacteria</taxon>
        <taxon>Bacillati</taxon>
        <taxon>Bacillota</taxon>
        <taxon>Bacilli</taxon>
        <taxon>Lactobacillales</taxon>
        <taxon>Carnobacteriaceae</taxon>
        <taxon>Dolosigranulum</taxon>
    </lineage>
</organism>
<dbReference type="InterPro" id="IPR030678">
    <property type="entry name" value="Peptide/Ni-bd"/>
</dbReference>
<dbReference type="InterPro" id="IPR039424">
    <property type="entry name" value="SBP_5"/>
</dbReference>
<keyword evidence="3" id="KW-0813">Transport</keyword>
<dbReference type="EMBL" id="MUYF01000003">
    <property type="protein sequence ID" value="OOL81802.1"/>
    <property type="molecule type" value="Genomic_DNA"/>
</dbReference>
<dbReference type="PANTHER" id="PTHR30290:SF10">
    <property type="entry name" value="PERIPLASMIC OLIGOPEPTIDE-BINDING PROTEIN-RELATED"/>
    <property type="match status" value="1"/>
</dbReference>
<dbReference type="Gene3D" id="3.40.190.10">
    <property type="entry name" value="Periplasmic binding protein-like II"/>
    <property type="match status" value="1"/>
</dbReference>
<dbReference type="Gene3D" id="3.90.76.10">
    <property type="entry name" value="Dipeptide-binding Protein, Domain 1"/>
    <property type="match status" value="1"/>
</dbReference>
<evidence type="ECO:0000256" key="5">
    <source>
        <dbReference type="SAM" id="SignalP"/>
    </source>
</evidence>
<feature type="signal peptide" evidence="5">
    <location>
        <begin position="1"/>
        <end position="22"/>
    </location>
</feature>
<dbReference type="GO" id="GO:0015833">
    <property type="term" value="P:peptide transport"/>
    <property type="evidence" value="ECO:0007669"/>
    <property type="project" value="TreeGrafter"/>
</dbReference>
<dbReference type="PANTHER" id="PTHR30290">
    <property type="entry name" value="PERIPLASMIC BINDING COMPONENT OF ABC TRANSPORTER"/>
    <property type="match status" value="1"/>
</dbReference>
<evidence type="ECO:0000259" key="6">
    <source>
        <dbReference type="Pfam" id="PF00496"/>
    </source>
</evidence>
<feature type="domain" description="Solute-binding protein family 5" evidence="6">
    <location>
        <begin position="86"/>
        <end position="467"/>
    </location>
</feature>
<gene>
    <name evidence="7" type="ORF">BWX42_08910</name>
</gene>
<comment type="caution">
    <text evidence="7">The sequence shown here is derived from an EMBL/GenBank/DDBJ whole genome shotgun (WGS) entry which is preliminary data.</text>
</comment>
<name>A0A1S8KQ21_9LACT</name>
<keyword evidence="4 5" id="KW-0732">Signal</keyword>
<dbReference type="AlphaFoldDB" id="A0A1S8KQ21"/>
<protein>
    <recommendedName>
        <fullName evidence="6">Solute-binding protein family 5 domain-containing protein</fullName>
    </recommendedName>
</protein>
<dbReference type="Proteomes" id="UP000190409">
    <property type="component" value="Unassembled WGS sequence"/>
</dbReference>